<dbReference type="GO" id="GO:0005829">
    <property type="term" value="C:cytosol"/>
    <property type="evidence" value="ECO:0007669"/>
    <property type="project" value="TreeGrafter"/>
</dbReference>
<keyword evidence="7" id="KW-1185">Reference proteome</keyword>
<feature type="domain" description="Protein kinase" evidence="5">
    <location>
        <begin position="16"/>
        <end position="275"/>
    </location>
</feature>
<gene>
    <name evidence="6" type="ORF">B4U80_02634</name>
</gene>
<keyword evidence="3 6" id="KW-0418">Kinase</keyword>
<dbReference type="SMART" id="SM00220">
    <property type="entry name" value="S_TKc"/>
    <property type="match status" value="1"/>
</dbReference>
<dbReference type="Gene3D" id="1.10.510.10">
    <property type="entry name" value="Transferase(Phosphotransferase) domain 1"/>
    <property type="match status" value="1"/>
</dbReference>
<proteinExistence type="predicted"/>
<name>A0A443STI2_9ACAR</name>
<dbReference type="GO" id="GO:0000045">
    <property type="term" value="P:autophagosome assembly"/>
    <property type="evidence" value="ECO:0007669"/>
    <property type="project" value="TreeGrafter"/>
</dbReference>
<dbReference type="PROSITE" id="PS00108">
    <property type="entry name" value="PROTEIN_KINASE_ST"/>
    <property type="match status" value="1"/>
</dbReference>
<evidence type="ECO:0000313" key="6">
    <source>
        <dbReference type="EMBL" id="RWS30804.1"/>
    </source>
</evidence>
<evidence type="ECO:0000256" key="3">
    <source>
        <dbReference type="ARBA" id="ARBA00022777"/>
    </source>
</evidence>
<dbReference type="SUPFAM" id="SSF56112">
    <property type="entry name" value="Protein kinase-like (PK-like)"/>
    <property type="match status" value="1"/>
</dbReference>
<dbReference type="InterPro" id="IPR045269">
    <property type="entry name" value="Atg1-like"/>
</dbReference>
<dbReference type="Pfam" id="PF00069">
    <property type="entry name" value="Pkinase"/>
    <property type="match status" value="1"/>
</dbReference>
<dbReference type="PANTHER" id="PTHR24348:SF22">
    <property type="entry name" value="NON-SPECIFIC SERINE_THREONINE PROTEIN KINASE"/>
    <property type="match status" value="1"/>
</dbReference>
<dbReference type="PROSITE" id="PS50011">
    <property type="entry name" value="PROTEIN_KINASE_DOM"/>
    <property type="match status" value="1"/>
</dbReference>
<comment type="caution">
    <text evidence="6">The sequence shown here is derived from an EMBL/GenBank/DDBJ whole genome shotgun (WGS) entry which is preliminary data.</text>
</comment>
<dbReference type="PIRSF" id="PIRSF000654">
    <property type="entry name" value="Integrin-linked_kinase"/>
    <property type="match status" value="1"/>
</dbReference>
<protein>
    <submittedName>
        <fullName evidence="6">Testis-specific serine/threonine-protein kinase 1-like protein</fullName>
    </submittedName>
</protein>
<dbReference type="GO" id="GO:0000407">
    <property type="term" value="C:phagophore assembly site"/>
    <property type="evidence" value="ECO:0007669"/>
    <property type="project" value="TreeGrafter"/>
</dbReference>
<dbReference type="PANTHER" id="PTHR24348">
    <property type="entry name" value="SERINE/THREONINE-PROTEIN KINASE UNC-51-RELATED"/>
    <property type="match status" value="1"/>
</dbReference>
<dbReference type="GO" id="GO:0016020">
    <property type="term" value="C:membrane"/>
    <property type="evidence" value="ECO:0007669"/>
    <property type="project" value="TreeGrafter"/>
</dbReference>
<dbReference type="Proteomes" id="UP000288716">
    <property type="component" value="Unassembled WGS sequence"/>
</dbReference>
<evidence type="ECO:0000313" key="7">
    <source>
        <dbReference type="Proteomes" id="UP000288716"/>
    </source>
</evidence>
<dbReference type="GO" id="GO:0005524">
    <property type="term" value="F:ATP binding"/>
    <property type="evidence" value="ECO:0007669"/>
    <property type="project" value="UniProtKB-KW"/>
</dbReference>
<evidence type="ECO:0000256" key="1">
    <source>
        <dbReference type="ARBA" id="ARBA00022679"/>
    </source>
</evidence>
<keyword evidence="1" id="KW-0808">Transferase</keyword>
<dbReference type="OrthoDB" id="504170at2759"/>
<dbReference type="VEuPathDB" id="VectorBase:LDEU001236"/>
<evidence type="ECO:0000256" key="2">
    <source>
        <dbReference type="ARBA" id="ARBA00022741"/>
    </source>
</evidence>
<evidence type="ECO:0000256" key="4">
    <source>
        <dbReference type="ARBA" id="ARBA00022840"/>
    </source>
</evidence>
<evidence type="ECO:0000259" key="5">
    <source>
        <dbReference type="PROSITE" id="PS50011"/>
    </source>
</evidence>
<keyword evidence="2" id="KW-0547">Nucleotide-binding</keyword>
<dbReference type="EMBL" id="NCKV01000369">
    <property type="protein sequence ID" value="RWS30804.1"/>
    <property type="molecule type" value="Genomic_DNA"/>
</dbReference>
<dbReference type="AlphaFoldDB" id="A0A443STI2"/>
<organism evidence="6 7">
    <name type="scientific">Leptotrombidium deliense</name>
    <dbReference type="NCBI Taxonomy" id="299467"/>
    <lineage>
        <taxon>Eukaryota</taxon>
        <taxon>Metazoa</taxon>
        <taxon>Ecdysozoa</taxon>
        <taxon>Arthropoda</taxon>
        <taxon>Chelicerata</taxon>
        <taxon>Arachnida</taxon>
        <taxon>Acari</taxon>
        <taxon>Acariformes</taxon>
        <taxon>Trombidiformes</taxon>
        <taxon>Prostigmata</taxon>
        <taxon>Anystina</taxon>
        <taxon>Parasitengona</taxon>
        <taxon>Trombiculoidea</taxon>
        <taxon>Trombiculidae</taxon>
        <taxon>Leptotrombidium</taxon>
    </lineage>
</organism>
<dbReference type="STRING" id="299467.A0A443STI2"/>
<sequence>MQIDVETRRKLREKDFLIGEKIDFGSFSDVHKAIHKHTEIAAKVINLRKLSPNMAKTFLVRELDIIRQLKHPNIIRIYDIFQETTMVFIFMERASNDVLKYLMTKGAVSEQQSKLWFKQLADGVNCIHCHGISHRDLKIDNLLLDEDDILKITDFGFSRKIFNEADGRRQLSITYCGSDMYSAPEIISQTPYKPEMADVWSMGVILFTMVNDSFPFDDTLSARALYLKQKNKDWSHVSEIEQKLSEDCKTIVKQMLEPEVSKRLTLLEILNHQWLKGVKNPAITDTDDPLYDSDCSVHSIHKL</sequence>
<dbReference type="InterPro" id="IPR008271">
    <property type="entry name" value="Ser/Thr_kinase_AS"/>
</dbReference>
<reference evidence="6 7" key="1">
    <citation type="journal article" date="2018" name="Gigascience">
        <title>Genomes of trombidid mites reveal novel predicted allergens and laterally-transferred genes associated with secondary metabolism.</title>
        <authorList>
            <person name="Dong X."/>
            <person name="Chaisiri K."/>
            <person name="Xia D."/>
            <person name="Armstrong S.D."/>
            <person name="Fang Y."/>
            <person name="Donnelly M.J."/>
            <person name="Kadowaki T."/>
            <person name="McGarry J.W."/>
            <person name="Darby A.C."/>
            <person name="Makepeace B.L."/>
        </authorList>
    </citation>
    <scope>NUCLEOTIDE SEQUENCE [LARGE SCALE GENOMIC DNA]</scope>
    <source>
        <strain evidence="6">UoL-UT</strain>
    </source>
</reference>
<dbReference type="GO" id="GO:0005776">
    <property type="term" value="C:autophagosome"/>
    <property type="evidence" value="ECO:0007669"/>
    <property type="project" value="TreeGrafter"/>
</dbReference>
<dbReference type="InterPro" id="IPR011009">
    <property type="entry name" value="Kinase-like_dom_sf"/>
</dbReference>
<dbReference type="InterPro" id="IPR000719">
    <property type="entry name" value="Prot_kinase_dom"/>
</dbReference>
<keyword evidence="4" id="KW-0067">ATP-binding</keyword>
<dbReference type="FunFam" id="1.10.510.10:FF:000571">
    <property type="entry name" value="Maternal embryonic leucine zipper kinase"/>
    <property type="match status" value="1"/>
</dbReference>
<accession>A0A443STI2</accession>
<dbReference type="GO" id="GO:0010506">
    <property type="term" value="P:regulation of autophagy"/>
    <property type="evidence" value="ECO:0007669"/>
    <property type="project" value="InterPro"/>
</dbReference>
<dbReference type="GO" id="GO:0004674">
    <property type="term" value="F:protein serine/threonine kinase activity"/>
    <property type="evidence" value="ECO:0007669"/>
    <property type="project" value="InterPro"/>
</dbReference>